<feature type="transmembrane region" description="Helical" evidence="14">
    <location>
        <begin position="153"/>
        <end position="171"/>
    </location>
</feature>
<proteinExistence type="inferred from homology"/>
<dbReference type="PANTHER" id="PTHR31201">
    <property type="entry name" value="OS01G0585100 PROTEIN"/>
    <property type="match status" value="1"/>
</dbReference>
<dbReference type="InterPro" id="IPR021261">
    <property type="entry name" value="GPCAT"/>
</dbReference>
<keyword evidence="11" id="KW-1208">Phospholipid metabolism</keyword>
<comment type="subcellular location">
    <subcellularLocation>
        <location evidence="1">Membrane</location>
        <topology evidence="1">Multi-pass membrane protein</topology>
    </subcellularLocation>
</comment>
<keyword evidence="5" id="KW-0808">Transferase</keyword>
<dbReference type="GO" id="GO:0016746">
    <property type="term" value="F:acyltransferase activity"/>
    <property type="evidence" value="ECO:0007669"/>
    <property type="project" value="UniProtKB-KW"/>
</dbReference>
<dbReference type="PANTHER" id="PTHR31201:SF1">
    <property type="entry name" value="GLYCEROPHOSPHOCHOLINE ACYLTRANSFERASE 1"/>
    <property type="match status" value="1"/>
</dbReference>
<dbReference type="RefSeq" id="XP_055900671.1">
    <property type="nucleotide sequence ID" value="XM_056044696.1"/>
</dbReference>
<evidence type="ECO:0000256" key="2">
    <source>
        <dbReference type="ARBA" id="ARBA00006675"/>
    </source>
</evidence>
<dbReference type="GeneID" id="106060404"/>
<organism evidence="15 16">
    <name type="scientific">Biomphalaria glabrata</name>
    <name type="common">Bloodfluke planorb</name>
    <name type="synonym">Freshwater snail</name>
    <dbReference type="NCBI Taxonomy" id="6526"/>
    <lineage>
        <taxon>Eukaryota</taxon>
        <taxon>Metazoa</taxon>
        <taxon>Spiralia</taxon>
        <taxon>Lophotrochozoa</taxon>
        <taxon>Mollusca</taxon>
        <taxon>Gastropoda</taxon>
        <taxon>Heterobranchia</taxon>
        <taxon>Euthyneura</taxon>
        <taxon>Panpulmonata</taxon>
        <taxon>Hygrophila</taxon>
        <taxon>Lymnaeoidea</taxon>
        <taxon>Planorbidae</taxon>
        <taxon>Biomphalaria</taxon>
    </lineage>
</organism>
<dbReference type="GO" id="GO:0016020">
    <property type="term" value="C:membrane"/>
    <property type="evidence" value="ECO:0007669"/>
    <property type="project" value="UniProtKB-SubCell"/>
</dbReference>
<feature type="region of interest" description="Disordered" evidence="13">
    <location>
        <begin position="1"/>
        <end position="47"/>
    </location>
</feature>
<keyword evidence="4" id="KW-0444">Lipid biosynthesis</keyword>
<dbReference type="OMA" id="YIDYYGK"/>
<accession>A0A9W3BMB9</accession>
<evidence type="ECO:0000313" key="16">
    <source>
        <dbReference type="RefSeq" id="XP_055900671.1"/>
    </source>
</evidence>
<evidence type="ECO:0000256" key="4">
    <source>
        <dbReference type="ARBA" id="ARBA00022516"/>
    </source>
</evidence>
<gene>
    <name evidence="16" type="primary">LOC106060404</name>
</gene>
<evidence type="ECO:0000313" key="15">
    <source>
        <dbReference type="Proteomes" id="UP001165740"/>
    </source>
</evidence>
<keyword evidence="9 14" id="KW-0472">Membrane</keyword>
<reference evidence="16" key="1">
    <citation type="submission" date="2025-08" db="UniProtKB">
        <authorList>
            <consortium name="RefSeq"/>
        </authorList>
    </citation>
    <scope>IDENTIFICATION</scope>
</reference>
<feature type="transmembrane region" description="Helical" evidence="14">
    <location>
        <begin position="309"/>
        <end position="327"/>
    </location>
</feature>
<dbReference type="OrthoDB" id="406287at2759"/>
<evidence type="ECO:0000256" key="5">
    <source>
        <dbReference type="ARBA" id="ARBA00022679"/>
    </source>
</evidence>
<evidence type="ECO:0000256" key="12">
    <source>
        <dbReference type="ARBA" id="ARBA00023315"/>
    </source>
</evidence>
<dbReference type="Pfam" id="PF10998">
    <property type="entry name" value="DUF2838"/>
    <property type="match status" value="1"/>
</dbReference>
<keyword evidence="8" id="KW-0443">Lipid metabolism</keyword>
<dbReference type="Proteomes" id="UP001165740">
    <property type="component" value="Chromosome 1"/>
</dbReference>
<evidence type="ECO:0000256" key="7">
    <source>
        <dbReference type="ARBA" id="ARBA00022989"/>
    </source>
</evidence>
<comment type="similarity">
    <text evidence="2">Belongs to the GPC1 family.</text>
</comment>
<evidence type="ECO:0000256" key="13">
    <source>
        <dbReference type="SAM" id="MobiDB-lite"/>
    </source>
</evidence>
<dbReference type="GO" id="GO:0006656">
    <property type="term" value="P:phosphatidylcholine biosynthetic process"/>
    <property type="evidence" value="ECO:0007669"/>
    <property type="project" value="TreeGrafter"/>
</dbReference>
<feature type="transmembrane region" description="Helical" evidence="14">
    <location>
        <begin position="103"/>
        <end position="122"/>
    </location>
</feature>
<evidence type="ECO:0000256" key="11">
    <source>
        <dbReference type="ARBA" id="ARBA00023264"/>
    </source>
</evidence>
<evidence type="ECO:0000256" key="1">
    <source>
        <dbReference type="ARBA" id="ARBA00004141"/>
    </source>
</evidence>
<evidence type="ECO:0000256" key="6">
    <source>
        <dbReference type="ARBA" id="ARBA00022692"/>
    </source>
</evidence>
<feature type="transmembrane region" description="Helical" evidence="14">
    <location>
        <begin position="249"/>
        <end position="275"/>
    </location>
</feature>
<feature type="transmembrane region" description="Helical" evidence="14">
    <location>
        <begin position="209"/>
        <end position="229"/>
    </location>
</feature>
<feature type="transmembrane region" description="Helical" evidence="14">
    <location>
        <begin position="128"/>
        <end position="146"/>
    </location>
</feature>
<keyword evidence="15" id="KW-1185">Reference proteome</keyword>
<evidence type="ECO:0000256" key="14">
    <source>
        <dbReference type="SAM" id="Phobius"/>
    </source>
</evidence>
<evidence type="ECO:0000256" key="9">
    <source>
        <dbReference type="ARBA" id="ARBA00023136"/>
    </source>
</evidence>
<feature type="transmembrane region" description="Helical" evidence="14">
    <location>
        <begin position="333"/>
        <end position="357"/>
    </location>
</feature>
<keyword evidence="10" id="KW-0594">Phospholipid biosynthesis</keyword>
<feature type="transmembrane region" description="Helical" evidence="14">
    <location>
        <begin position="177"/>
        <end position="197"/>
    </location>
</feature>
<keyword evidence="6 14" id="KW-0812">Transmembrane</keyword>
<name>A0A9W3BMB9_BIOGL</name>
<keyword evidence="12" id="KW-0012">Acyltransferase</keyword>
<dbReference type="AlphaFoldDB" id="A0A9W3BMB9"/>
<evidence type="ECO:0000256" key="8">
    <source>
        <dbReference type="ARBA" id="ARBA00023098"/>
    </source>
</evidence>
<evidence type="ECO:0000256" key="3">
    <source>
        <dbReference type="ARBA" id="ARBA00019082"/>
    </source>
</evidence>
<protein>
    <recommendedName>
        <fullName evidence="3">Glycerophosphocholine acyltransferase 1</fullName>
    </recommendedName>
</protein>
<sequence>MDPFPRQASVTPERASNLEIADSTRNNYSGQGDGFQQMKKESSCDESSDIAQDTVRVTSWQRSSFKQVYNTVAEITVEPSNSEEPDVKDFFRVLRNHRLQSKLVYVLTVVAIVAISHFVLTVKWILPYFYTITTPILLVLRLILYWKMKYQYFLLDFCYFANTYWYIYLWLAPQHELMFVVGYAVANGPLIWALLVFRNSLVFHSLDKVTSLYIHLLPTLLSFVIRWYPEETSEHWYKPFPRYEVGYSFFWLVLIPFVFVLAHQVLYIVLVNCILRPNDEYLTMYRYLTAKESSFIFRMCNIFGPRFRIQLYVAWGLSLVLIMLLFNPVWYNFFIPHCVVVSVSIIIAIYNGATYYLDVFSIERMSRHRNGNHESASSGANIAYNNTQEKVLYGALVNSDLKDGVQDANKSSN</sequence>
<evidence type="ECO:0000256" key="10">
    <source>
        <dbReference type="ARBA" id="ARBA00023209"/>
    </source>
</evidence>
<keyword evidence="7 14" id="KW-1133">Transmembrane helix</keyword>